<dbReference type="GO" id="GO:0006915">
    <property type="term" value="P:apoptotic process"/>
    <property type="evidence" value="ECO:0007669"/>
    <property type="project" value="TreeGrafter"/>
</dbReference>
<organism evidence="4 5">
    <name type="scientific">Dinothrombium tinctorium</name>
    <dbReference type="NCBI Taxonomy" id="1965070"/>
    <lineage>
        <taxon>Eukaryota</taxon>
        <taxon>Metazoa</taxon>
        <taxon>Ecdysozoa</taxon>
        <taxon>Arthropoda</taxon>
        <taxon>Chelicerata</taxon>
        <taxon>Arachnida</taxon>
        <taxon>Acari</taxon>
        <taxon>Acariformes</taxon>
        <taxon>Trombidiformes</taxon>
        <taxon>Prostigmata</taxon>
        <taxon>Anystina</taxon>
        <taxon>Parasitengona</taxon>
        <taxon>Trombidioidea</taxon>
        <taxon>Trombidiidae</taxon>
        <taxon>Dinothrombium</taxon>
    </lineage>
</organism>
<evidence type="ECO:0000313" key="5">
    <source>
        <dbReference type="Proteomes" id="UP000285301"/>
    </source>
</evidence>
<protein>
    <submittedName>
        <fullName evidence="4">Protein charybde-like protein</fullName>
    </submittedName>
</protein>
<dbReference type="PANTHER" id="PTHR12478:SF16">
    <property type="entry name" value="PROTEIN CHARYBDE-RELATED"/>
    <property type="match status" value="1"/>
</dbReference>
<dbReference type="PANTHER" id="PTHR12478">
    <property type="entry name" value="DNA-DAMAGE-INDUCIBLE TRANSCRIPT 4 PROTEIN DDIT4"/>
    <property type="match status" value="1"/>
</dbReference>
<evidence type="ECO:0000313" key="4">
    <source>
        <dbReference type="EMBL" id="RWS14929.1"/>
    </source>
</evidence>
<dbReference type="Pfam" id="PF07809">
    <property type="entry name" value="RTP801_C"/>
    <property type="match status" value="1"/>
</dbReference>
<dbReference type="AlphaFoldDB" id="A0A3S3SJF1"/>
<keyword evidence="5" id="KW-1185">Reference proteome</keyword>
<proteinExistence type="inferred from homology"/>
<evidence type="ECO:0000256" key="2">
    <source>
        <dbReference type="ARBA" id="ARBA00010670"/>
    </source>
</evidence>
<gene>
    <name evidence="4" type="ORF">B4U79_00118</name>
</gene>
<dbReference type="GO" id="GO:0005737">
    <property type="term" value="C:cytoplasm"/>
    <property type="evidence" value="ECO:0007669"/>
    <property type="project" value="UniProtKB-SubCell"/>
</dbReference>
<keyword evidence="3" id="KW-0963">Cytoplasm</keyword>
<dbReference type="InterPro" id="IPR038281">
    <property type="entry name" value="RTP801-like_C_sf"/>
</dbReference>
<evidence type="ECO:0000256" key="3">
    <source>
        <dbReference type="ARBA" id="ARBA00022490"/>
    </source>
</evidence>
<name>A0A3S3SJF1_9ACAR</name>
<reference evidence="4 5" key="1">
    <citation type="journal article" date="2018" name="Gigascience">
        <title>Genomes of trombidid mites reveal novel predicted allergens and laterally-transferred genes associated with secondary metabolism.</title>
        <authorList>
            <person name="Dong X."/>
            <person name="Chaisiri K."/>
            <person name="Xia D."/>
            <person name="Armstrong S.D."/>
            <person name="Fang Y."/>
            <person name="Donnelly M.J."/>
            <person name="Kadowaki T."/>
            <person name="McGarry J.W."/>
            <person name="Darby A.C."/>
            <person name="Makepeace B.L."/>
        </authorList>
    </citation>
    <scope>NUCLEOTIDE SEQUENCE [LARGE SCALE GENOMIC DNA]</scope>
    <source>
        <strain evidence="4">UoL-WK</strain>
    </source>
</reference>
<dbReference type="Gene3D" id="3.90.470.40">
    <property type="entry name" value="RTP801-like"/>
    <property type="match status" value="1"/>
</dbReference>
<comment type="similarity">
    <text evidence="2">Belongs to the DDIT4 family.</text>
</comment>
<evidence type="ECO:0000256" key="1">
    <source>
        <dbReference type="ARBA" id="ARBA00004496"/>
    </source>
</evidence>
<sequence>MIESPNRAIRNGSHFSKLVSKVGDIFRGHHPQKTATMCPTIDASLRRSSDVINLADSDNDSLAALIAENLEIVLREAKLRTLGSCRFLMPSNLSQQVAEDIIGMSESEPCGLRGCLLYIIYEDKEKCCRMTAVKFGDRTIVPTFEMYLYLKRKRDTWRNLVPNLILSHLLGDSIIISDAYKLSKKKLYRSSNS</sequence>
<accession>A0A3S3SJF1</accession>
<dbReference type="OrthoDB" id="10018535at2759"/>
<dbReference type="InterPro" id="IPR012918">
    <property type="entry name" value="RTP801-like"/>
</dbReference>
<comment type="subcellular location">
    <subcellularLocation>
        <location evidence="1">Cytoplasm</location>
    </subcellularLocation>
</comment>
<dbReference type="Proteomes" id="UP000285301">
    <property type="component" value="Unassembled WGS sequence"/>
</dbReference>
<dbReference type="GO" id="GO:0032006">
    <property type="term" value="P:regulation of TOR signaling"/>
    <property type="evidence" value="ECO:0007669"/>
    <property type="project" value="TreeGrafter"/>
</dbReference>
<dbReference type="EMBL" id="NCKU01000588">
    <property type="protein sequence ID" value="RWS14929.1"/>
    <property type="molecule type" value="Genomic_DNA"/>
</dbReference>
<dbReference type="STRING" id="1965070.A0A3S3SJF1"/>
<comment type="caution">
    <text evidence="4">The sequence shown here is derived from an EMBL/GenBank/DDBJ whole genome shotgun (WGS) entry which is preliminary data.</text>
</comment>
<dbReference type="GO" id="GO:0009968">
    <property type="term" value="P:negative regulation of signal transduction"/>
    <property type="evidence" value="ECO:0007669"/>
    <property type="project" value="InterPro"/>
</dbReference>